<sequence>MTMKAKCTNCGDELEQEQPQNWEAYCNKEECRDAAIEKVINLSG</sequence>
<organism evidence="1 2">
    <name type="scientific">Chengkuizengella axinellae</name>
    <dbReference type="NCBI Taxonomy" id="3064388"/>
    <lineage>
        <taxon>Bacteria</taxon>
        <taxon>Bacillati</taxon>
        <taxon>Bacillota</taxon>
        <taxon>Bacilli</taxon>
        <taxon>Bacillales</taxon>
        <taxon>Paenibacillaceae</taxon>
        <taxon>Chengkuizengella</taxon>
    </lineage>
</organism>
<gene>
    <name evidence="1" type="ORF">Q5Y73_09490</name>
</gene>
<protein>
    <submittedName>
        <fullName evidence="1">Uncharacterized protein</fullName>
    </submittedName>
</protein>
<comment type="caution">
    <text evidence="1">The sequence shown here is derived from an EMBL/GenBank/DDBJ whole genome shotgun (WGS) entry which is preliminary data.</text>
</comment>
<proteinExistence type="predicted"/>
<dbReference type="Proteomes" id="UP001231941">
    <property type="component" value="Unassembled WGS sequence"/>
</dbReference>
<accession>A0ABT9IYA9</accession>
<dbReference type="RefSeq" id="WP_305991654.1">
    <property type="nucleotide sequence ID" value="NZ_JAVAMP010000003.1"/>
</dbReference>
<evidence type="ECO:0000313" key="1">
    <source>
        <dbReference type="EMBL" id="MDP5274342.1"/>
    </source>
</evidence>
<reference evidence="1 2" key="1">
    <citation type="submission" date="2023-08" db="EMBL/GenBank/DDBJ databases">
        <authorList>
            <person name="Park J.-S."/>
        </authorList>
    </citation>
    <scope>NUCLEOTIDE SEQUENCE [LARGE SCALE GENOMIC DNA]</scope>
    <source>
        <strain evidence="1 2">2205SS18-9</strain>
    </source>
</reference>
<keyword evidence="2" id="KW-1185">Reference proteome</keyword>
<evidence type="ECO:0000313" key="2">
    <source>
        <dbReference type="Proteomes" id="UP001231941"/>
    </source>
</evidence>
<name>A0ABT9IYA9_9BACL</name>
<dbReference type="EMBL" id="JAVAMP010000003">
    <property type="protein sequence ID" value="MDP5274342.1"/>
    <property type="molecule type" value="Genomic_DNA"/>
</dbReference>